<dbReference type="GO" id="GO:0006779">
    <property type="term" value="P:porphyrin-containing compound biosynthetic process"/>
    <property type="evidence" value="ECO:0007669"/>
    <property type="project" value="InterPro"/>
</dbReference>
<dbReference type="InterPro" id="IPR034505">
    <property type="entry name" value="Coproporphyrinogen-III_oxidase"/>
</dbReference>
<keyword evidence="8 9" id="KW-0143">Chaperone</keyword>
<gene>
    <name evidence="11" type="primary">hemW</name>
    <name evidence="11" type="ORF">PRVXT_001744</name>
</gene>
<dbReference type="AlphaFoldDB" id="A0AAU7VI34"/>
<evidence type="ECO:0000256" key="3">
    <source>
        <dbReference type="ARBA" id="ARBA00022617"/>
    </source>
</evidence>
<organism evidence="11">
    <name type="scientific">Proteinivorax tanatarense</name>
    <dbReference type="NCBI Taxonomy" id="1260629"/>
    <lineage>
        <taxon>Bacteria</taxon>
        <taxon>Bacillati</taxon>
        <taxon>Bacillota</taxon>
        <taxon>Clostridia</taxon>
        <taxon>Eubacteriales</taxon>
        <taxon>Proteinivoracaceae</taxon>
        <taxon>Proteinivorax</taxon>
    </lineage>
</organism>
<accession>A0AAU7VI34</accession>
<dbReference type="InterPro" id="IPR006638">
    <property type="entry name" value="Elp3/MiaA/NifB-like_rSAM"/>
</dbReference>
<dbReference type="GO" id="GO:0051539">
    <property type="term" value="F:4 iron, 4 sulfur cluster binding"/>
    <property type="evidence" value="ECO:0007669"/>
    <property type="project" value="UniProtKB-UniRule"/>
</dbReference>
<dbReference type="InterPro" id="IPR013785">
    <property type="entry name" value="Aldolase_TIM"/>
</dbReference>
<dbReference type="GO" id="GO:0046872">
    <property type="term" value="F:metal ion binding"/>
    <property type="evidence" value="ECO:0007669"/>
    <property type="project" value="UniProtKB-UniRule"/>
</dbReference>
<keyword evidence="9" id="KW-0963">Cytoplasm</keyword>
<dbReference type="SUPFAM" id="SSF102114">
    <property type="entry name" value="Radical SAM enzymes"/>
    <property type="match status" value="1"/>
</dbReference>
<reference evidence="11" key="2">
    <citation type="submission" date="2024-06" db="EMBL/GenBank/DDBJ databases">
        <authorList>
            <person name="Petrova K.O."/>
            <person name="Toshchakov S.V."/>
            <person name="Boltjanskaja Y.V."/>
            <person name="Kevbrin V."/>
        </authorList>
    </citation>
    <scope>NUCLEOTIDE SEQUENCE</scope>
    <source>
        <strain evidence="11">Z-910T</strain>
    </source>
</reference>
<dbReference type="PROSITE" id="PS51918">
    <property type="entry name" value="RADICAL_SAM"/>
    <property type="match status" value="1"/>
</dbReference>
<comment type="subcellular location">
    <subcellularLocation>
        <location evidence="9">Cytoplasm</location>
    </subcellularLocation>
</comment>
<evidence type="ECO:0000256" key="9">
    <source>
        <dbReference type="RuleBase" id="RU364116"/>
    </source>
</evidence>
<evidence type="ECO:0000256" key="7">
    <source>
        <dbReference type="ARBA" id="ARBA00023014"/>
    </source>
</evidence>
<dbReference type="SFLD" id="SFLDG01082">
    <property type="entry name" value="B12-binding_domain_containing"/>
    <property type="match status" value="1"/>
</dbReference>
<dbReference type="GO" id="GO:0005737">
    <property type="term" value="C:cytoplasm"/>
    <property type="evidence" value="ECO:0007669"/>
    <property type="project" value="UniProtKB-SubCell"/>
</dbReference>
<dbReference type="RefSeq" id="WP_350342505.1">
    <property type="nucleotide sequence ID" value="NZ_CP158367.1"/>
</dbReference>
<keyword evidence="6 9" id="KW-0408">Iron</keyword>
<dbReference type="SFLD" id="SFLDS00029">
    <property type="entry name" value="Radical_SAM"/>
    <property type="match status" value="1"/>
</dbReference>
<dbReference type="Pfam" id="PF04055">
    <property type="entry name" value="Radical_SAM"/>
    <property type="match status" value="1"/>
</dbReference>
<comment type="similarity">
    <text evidence="1">Belongs to the anaerobic coproporphyrinogen-III oxidase family. HemW subfamily.</text>
</comment>
<dbReference type="CDD" id="cd01335">
    <property type="entry name" value="Radical_SAM"/>
    <property type="match status" value="1"/>
</dbReference>
<keyword evidence="9" id="KW-0004">4Fe-4S</keyword>
<reference evidence="11" key="1">
    <citation type="journal article" date="2013" name="Extremophiles">
        <title>Proteinivorax tanatarense gen. nov., sp. nov., an anaerobic, haloalkaliphilic, proteolytic bacterium isolated from a decaying algal bloom, and proposal of Proteinivoraceae fam. nov.</title>
        <authorList>
            <person name="Kevbrin V."/>
            <person name="Boltyanskaya Y."/>
            <person name="Zhilina T."/>
            <person name="Kolganova T."/>
            <person name="Lavrentjeva E."/>
            <person name="Kuznetsov B."/>
        </authorList>
    </citation>
    <scope>NUCLEOTIDE SEQUENCE</scope>
    <source>
        <strain evidence="11">Z-910T</strain>
    </source>
</reference>
<proteinExistence type="inferred from homology"/>
<dbReference type="Gene3D" id="3.20.20.70">
    <property type="entry name" value="Aldolase class I"/>
    <property type="match status" value="1"/>
</dbReference>
<dbReference type="SFLD" id="SFLDF00562">
    <property type="entry name" value="HemN-like__clustered_with_heat"/>
    <property type="match status" value="1"/>
</dbReference>
<dbReference type="PANTHER" id="PTHR13932:SF5">
    <property type="entry name" value="RADICAL S-ADENOSYL METHIONINE DOMAIN-CONTAINING PROTEIN 1, MITOCHONDRIAL"/>
    <property type="match status" value="1"/>
</dbReference>
<feature type="domain" description="Radical SAM core" evidence="10">
    <location>
        <begin position="1"/>
        <end position="231"/>
    </location>
</feature>
<sequence>MSGLYIHVPYCHSKCSYCDFTSYASAHNYSDYISAVIRELKLQQEKIAVLKPSTIFMGGGTPTILPTDLIAELFFELSRIYNLRNIVECTIEANPKTLTLENLIAYKKIGFNRISIGVQSLQSEILNSISRAHNPTEAIEAITLAKVAGFENISVDLLYGLPSQKKGHVLNDINRLISEGVKHISFYGLQVEENTPIQNKIEKGLLHLPNEKEVISQYLEGANLLESKGYKQYEISNFSKKNYKCLHNLGYWDGSDYLGLGVSSHSKKGNKRFYNTEKISKYLKNIQEGFIAVEKVYALAEHEEKLERLMLSMRTNEGVPLSNMVYSNAAKKYIENLVSNNMAQTVEGKLILTPKGYLLSNKIISDMWDFIEF</sequence>
<evidence type="ECO:0000313" key="11">
    <source>
        <dbReference type="EMBL" id="XBX73743.1"/>
    </source>
</evidence>
<evidence type="ECO:0000256" key="4">
    <source>
        <dbReference type="ARBA" id="ARBA00022691"/>
    </source>
</evidence>
<keyword evidence="5 9" id="KW-0479">Metal-binding</keyword>
<evidence type="ECO:0000259" key="10">
    <source>
        <dbReference type="PROSITE" id="PS51918"/>
    </source>
</evidence>
<dbReference type="SMART" id="SM00729">
    <property type="entry name" value="Elp3"/>
    <property type="match status" value="1"/>
</dbReference>
<dbReference type="InterPro" id="IPR058240">
    <property type="entry name" value="rSAM_sf"/>
</dbReference>
<evidence type="ECO:0000256" key="5">
    <source>
        <dbReference type="ARBA" id="ARBA00022723"/>
    </source>
</evidence>
<dbReference type="SFLD" id="SFLDF00288">
    <property type="entry name" value="HemN-like__clustered_with_nucl"/>
    <property type="match status" value="1"/>
</dbReference>
<evidence type="ECO:0000256" key="2">
    <source>
        <dbReference type="ARBA" id="ARBA00017228"/>
    </source>
</evidence>
<dbReference type="InterPro" id="IPR007197">
    <property type="entry name" value="rSAM"/>
</dbReference>
<dbReference type="InterPro" id="IPR004559">
    <property type="entry name" value="HemW-like"/>
</dbReference>
<dbReference type="GO" id="GO:0004109">
    <property type="term" value="F:coproporphyrinogen oxidase activity"/>
    <property type="evidence" value="ECO:0007669"/>
    <property type="project" value="InterPro"/>
</dbReference>
<keyword evidence="7 9" id="KW-0411">Iron-sulfur</keyword>
<dbReference type="NCBIfam" id="TIGR00539">
    <property type="entry name" value="hemN_rel"/>
    <property type="match status" value="1"/>
</dbReference>
<dbReference type="SFLD" id="SFLDG01065">
    <property type="entry name" value="anaerobic_coproporphyrinogen-I"/>
    <property type="match status" value="1"/>
</dbReference>
<keyword evidence="4 9" id="KW-0949">S-adenosyl-L-methionine</keyword>
<comment type="function">
    <text evidence="9">Probably acts as a heme chaperone, transferring heme to an unknown acceptor. Binds one molecule of heme per monomer, possibly covalently. Binds 1 [4Fe-4S] cluster. The cluster is coordinated with 3 cysteines and an exchangeable S-adenosyl-L-methionine.</text>
</comment>
<name>A0AAU7VI34_9FIRM</name>
<dbReference type="PANTHER" id="PTHR13932">
    <property type="entry name" value="COPROPORPHYRINIGEN III OXIDASE"/>
    <property type="match status" value="1"/>
</dbReference>
<protein>
    <recommendedName>
        <fullName evidence="2 9">Heme chaperone HemW</fullName>
    </recommendedName>
</protein>
<evidence type="ECO:0000256" key="8">
    <source>
        <dbReference type="ARBA" id="ARBA00023186"/>
    </source>
</evidence>
<keyword evidence="3 9" id="KW-0349">Heme</keyword>
<dbReference type="EMBL" id="CP158367">
    <property type="protein sequence ID" value="XBX73743.1"/>
    <property type="molecule type" value="Genomic_DNA"/>
</dbReference>
<evidence type="ECO:0000256" key="1">
    <source>
        <dbReference type="ARBA" id="ARBA00006100"/>
    </source>
</evidence>
<evidence type="ECO:0000256" key="6">
    <source>
        <dbReference type="ARBA" id="ARBA00023004"/>
    </source>
</evidence>